<evidence type="ECO:0000313" key="9">
    <source>
        <dbReference type="EMBL" id="KAJ8071203.1"/>
    </source>
</evidence>
<dbReference type="SMART" id="SM00360">
    <property type="entry name" value="RRM"/>
    <property type="match status" value="2"/>
</dbReference>
<dbReference type="InterPro" id="IPR051106">
    <property type="entry name" value="RNA-bind/splicing_reg"/>
</dbReference>
<organism evidence="9 10">
    <name type="scientific">Sclerotinia nivalis</name>
    <dbReference type="NCBI Taxonomy" id="352851"/>
    <lineage>
        <taxon>Eukaryota</taxon>
        <taxon>Fungi</taxon>
        <taxon>Dikarya</taxon>
        <taxon>Ascomycota</taxon>
        <taxon>Pezizomycotina</taxon>
        <taxon>Leotiomycetes</taxon>
        <taxon>Helotiales</taxon>
        <taxon>Sclerotiniaceae</taxon>
        <taxon>Sclerotinia</taxon>
    </lineage>
</organism>
<feature type="compositionally biased region" description="Basic and acidic residues" evidence="7">
    <location>
        <begin position="304"/>
        <end position="324"/>
    </location>
</feature>
<gene>
    <name evidence="9" type="ORF">OCU04_001540</name>
</gene>
<dbReference type="GO" id="GO:0008380">
    <property type="term" value="P:RNA splicing"/>
    <property type="evidence" value="ECO:0007669"/>
    <property type="project" value="UniProtKB-KW"/>
</dbReference>
<dbReference type="Proteomes" id="UP001152300">
    <property type="component" value="Unassembled WGS sequence"/>
</dbReference>
<evidence type="ECO:0000256" key="1">
    <source>
        <dbReference type="ARBA" id="ARBA00004123"/>
    </source>
</evidence>
<dbReference type="InterPro" id="IPR000504">
    <property type="entry name" value="RRM_dom"/>
</dbReference>
<feature type="region of interest" description="Disordered" evidence="7">
    <location>
        <begin position="298"/>
        <end position="324"/>
    </location>
</feature>
<dbReference type="Pfam" id="PF00076">
    <property type="entry name" value="RRM_1"/>
    <property type="match status" value="2"/>
</dbReference>
<evidence type="ECO:0000256" key="2">
    <source>
        <dbReference type="ARBA" id="ARBA00022664"/>
    </source>
</evidence>
<dbReference type="InterPro" id="IPR012677">
    <property type="entry name" value="Nucleotide-bd_a/b_plait_sf"/>
</dbReference>
<sequence length="324" mass="36913">MADSSNWRVRAPVDSSSQPKQTNWFSRAPREDHPQRQPIVSLADRSRADDLRVHRPERQHEESSETLQAIAEGRRVYLGNLLYATTPDDINAFLAKNNITSVTNVHVSIDPFTGRCPGYCFIEFSEKKIADDAMEMLEGLLMFGRPVKCRPCRPKGNVRRGGPGQGPRDENSNPSYNRWGNWGESGARDTRHDRLSGQSGPNDAMRHFQVSKAQEEGRQLHVGGLPRMLDQSENELEMRSIFKDFAIDGVSKRVSPRDNNPDDQRRNFCFIDFTTREEAQAAMKAIDGTFYRDAPLKVSMASPKSERQRNTYGKREERADRNSR</sequence>
<feature type="compositionally biased region" description="Basic and acidic residues" evidence="7">
    <location>
        <begin position="44"/>
        <end position="63"/>
    </location>
</feature>
<feature type="region of interest" description="Disordered" evidence="7">
    <location>
        <begin position="152"/>
        <end position="204"/>
    </location>
</feature>
<keyword evidence="4" id="KW-0508">mRNA splicing</keyword>
<evidence type="ECO:0000256" key="6">
    <source>
        <dbReference type="PROSITE-ProRule" id="PRU00176"/>
    </source>
</evidence>
<keyword evidence="2" id="KW-0507">mRNA processing</keyword>
<dbReference type="PROSITE" id="PS50102">
    <property type="entry name" value="RRM"/>
    <property type="match status" value="2"/>
</dbReference>
<dbReference type="CDD" id="cd00590">
    <property type="entry name" value="RRM_SF"/>
    <property type="match status" value="1"/>
</dbReference>
<accession>A0A9X0B0G8</accession>
<proteinExistence type="predicted"/>
<name>A0A9X0B0G8_9HELO</name>
<comment type="subcellular location">
    <subcellularLocation>
        <location evidence="1">Nucleus</location>
    </subcellularLocation>
</comment>
<dbReference type="GO" id="GO:0005634">
    <property type="term" value="C:nucleus"/>
    <property type="evidence" value="ECO:0007669"/>
    <property type="project" value="UniProtKB-SubCell"/>
</dbReference>
<dbReference type="OrthoDB" id="272703at2759"/>
<evidence type="ECO:0000256" key="4">
    <source>
        <dbReference type="ARBA" id="ARBA00023187"/>
    </source>
</evidence>
<dbReference type="SUPFAM" id="SSF54928">
    <property type="entry name" value="RNA-binding domain, RBD"/>
    <property type="match status" value="1"/>
</dbReference>
<feature type="domain" description="RRM" evidence="8">
    <location>
        <begin position="218"/>
        <end position="303"/>
    </location>
</feature>
<evidence type="ECO:0000256" key="5">
    <source>
        <dbReference type="ARBA" id="ARBA00023242"/>
    </source>
</evidence>
<keyword evidence="3 6" id="KW-0694">RNA-binding</keyword>
<feature type="region of interest" description="Disordered" evidence="7">
    <location>
        <begin position="1"/>
        <end position="66"/>
    </location>
</feature>
<dbReference type="Gene3D" id="3.30.70.330">
    <property type="match status" value="2"/>
</dbReference>
<dbReference type="InterPro" id="IPR035979">
    <property type="entry name" value="RBD_domain_sf"/>
</dbReference>
<keyword evidence="10" id="KW-1185">Reference proteome</keyword>
<evidence type="ECO:0000256" key="3">
    <source>
        <dbReference type="ARBA" id="ARBA00022884"/>
    </source>
</evidence>
<dbReference type="PANTHER" id="PTHR48028">
    <property type="entry name" value="GLYCINE-RICH RNA-BINDING PROTEIN RZ1A"/>
    <property type="match status" value="1"/>
</dbReference>
<protein>
    <recommendedName>
        <fullName evidence="8">RRM domain-containing protein</fullName>
    </recommendedName>
</protein>
<dbReference type="EMBL" id="JAPEIS010000001">
    <property type="protein sequence ID" value="KAJ8071203.1"/>
    <property type="molecule type" value="Genomic_DNA"/>
</dbReference>
<comment type="caution">
    <text evidence="9">The sequence shown here is derived from an EMBL/GenBank/DDBJ whole genome shotgun (WGS) entry which is preliminary data.</text>
</comment>
<dbReference type="GO" id="GO:0006397">
    <property type="term" value="P:mRNA processing"/>
    <property type="evidence" value="ECO:0007669"/>
    <property type="project" value="UniProtKB-KW"/>
</dbReference>
<feature type="domain" description="RRM" evidence="8">
    <location>
        <begin position="74"/>
        <end position="154"/>
    </location>
</feature>
<evidence type="ECO:0000256" key="7">
    <source>
        <dbReference type="SAM" id="MobiDB-lite"/>
    </source>
</evidence>
<feature type="compositionally biased region" description="Polar residues" evidence="7">
    <location>
        <begin position="14"/>
        <end position="25"/>
    </location>
</feature>
<feature type="compositionally biased region" description="Basic and acidic residues" evidence="7">
    <location>
        <begin position="186"/>
        <end position="195"/>
    </location>
</feature>
<evidence type="ECO:0000313" key="10">
    <source>
        <dbReference type="Proteomes" id="UP001152300"/>
    </source>
</evidence>
<dbReference type="GO" id="GO:0003723">
    <property type="term" value="F:RNA binding"/>
    <property type="evidence" value="ECO:0007669"/>
    <property type="project" value="UniProtKB-UniRule"/>
</dbReference>
<keyword evidence="5" id="KW-0539">Nucleus</keyword>
<reference evidence="9" key="1">
    <citation type="submission" date="2022-11" db="EMBL/GenBank/DDBJ databases">
        <title>Genome Resource of Sclerotinia nivalis Strain SnTB1, a Plant Pathogen Isolated from American Ginseng.</title>
        <authorList>
            <person name="Fan S."/>
        </authorList>
    </citation>
    <scope>NUCLEOTIDE SEQUENCE</scope>
    <source>
        <strain evidence="9">SnTB1</strain>
    </source>
</reference>
<dbReference type="PANTHER" id="PTHR48028:SF4">
    <property type="entry name" value="SC35-LIKE SPLICING FACTOR"/>
    <property type="match status" value="1"/>
</dbReference>
<evidence type="ECO:0000259" key="8">
    <source>
        <dbReference type="PROSITE" id="PS50102"/>
    </source>
</evidence>
<dbReference type="AlphaFoldDB" id="A0A9X0B0G8"/>